<sequence>MTTTSNATLVIGRGELYFDRFAAGTLKGEGELYLGNTPGFTVSRTVDEVERFTSYGGQQIQIDSLITREVHSADITTDNISMENIGLWFGSEPDQTGQVAIGDYTETIKVKKERWYQLGTTIEPFGVRHVEPDIVFIRNGDPLDAEMNLILDRTEGRFYVMGESDAIQDGDILTVIFQWRQSSTVNVVDSAKELVGSLRYISKNPVGSVISYFFPYVRLKPSSQIDLKGDGWQELSFDADIRKLNALTNFVYVKRFAGPLLTNDEQAIIDRGPMSLEEFPYWEDQLDKIINTFMPAADYGQVITYP</sequence>
<accession>A0AAJ4MZD6</accession>
<organism evidence="1 2">
    <name type="scientific">Agrobacterium tumefaciens</name>
    <dbReference type="NCBI Taxonomy" id="358"/>
    <lineage>
        <taxon>Bacteria</taxon>
        <taxon>Pseudomonadati</taxon>
        <taxon>Pseudomonadota</taxon>
        <taxon>Alphaproteobacteria</taxon>
        <taxon>Hyphomicrobiales</taxon>
        <taxon>Rhizobiaceae</taxon>
        <taxon>Rhizobium/Agrobacterium group</taxon>
        <taxon>Agrobacterium</taxon>
        <taxon>Agrobacterium tumefaciens complex</taxon>
    </lineage>
</organism>
<dbReference type="EMBL" id="CP049216">
    <property type="protein sequence ID" value="QTG12364.1"/>
    <property type="molecule type" value="Genomic_DNA"/>
</dbReference>
<proteinExistence type="predicted"/>
<dbReference type="Proteomes" id="UP000663946">
    <property type="component" value="Chromosome 1"/>
</dbReference>
<protein>
    <submittedName>
        <fullName evidence="1">Uncharacterized protein</fullName>
    </submittedName>
</protein>
<reference evidence="1" key="1">
    <citation type="submission" date="2020-02" db="EMBL/GenBank/DDBJ databases">
        <title>Unexpected conservation and global transmission of agrobacterial virulence plasmids.</title>
        <authorList>
            <person name="Weisberg A.J."/>
            <person name="Davis E.W. II"/>
            <person name="Tabima J.R."/>
            <person name="Belcher M.S."/>
            <person name="Miller M."/>
            <person name="Kuo C.-H."/>
            <person name="Loper J.E."/>
            <person name="Grunwald N.J."/>
            <person name="Putnam M.L."/>
            <person name="Chang J.H."/>
        </authorList>
    </citation>
    <scope>NUCLEOTIDE SEQUENCE</scope>
    <source>
        <strain evidence="1">Q15/94</strain>
    </source>
</reference>
<dbReference type="AlphaFoldDB" id="A0AAJ4MZD6"/>
<dbReference type="RefSeq" id="WP_333721834.1">
    <property type="nucleotide sequence ID" value="NZ_CP049216.1"/>
</dbReference>
<name>A0AAJ4MZD6_AGRTU</name>
<evidence type="ECO:0000313" key="2">
    <source>
        <dbReference type="Proteomes" id="UP000663946"/>
    </source>
</evidence>
<evidence type="ECO:0000313" key="1">
    <source>
        <dbReference type="EMBL" id="QTG12364.1"/>
    </source>
</evidence>
<gene>
    <name evidence="1" type="ORF">G6M86_03510</name>
</gene>